<evidence type="ECO:0000256" key="1">
    <source>
        <dbReference type="SAM" id="Phobius"/>
    </source>
</evidence>
<name>A0AAU7Y9E8_9PSED</name>
<keyword evidence="1" id="KW-0812">Transmembrane</keyword>
<dbReference type="EMBL" id="CP158373">
    <property type="protein sequence ID" value="XBY65591.1"/>
    <property type="molecule type" value="Genomic_DNA"/>
</dbReference>
<keyword evidence="1" id="KW-0472">Membrane</keyword>
<evidence type="ECO:0008006" key="3">
    <source>
        <dbReference type="Google" id="ProtNLM"/>
    </source>
</evidence>
<dbReference type="AlphaFoldDB" id="A0AAU7Y9E8"/>
<keyword evidence="1" id="KW-1133">Transmembrane helix</keyword>
<organism evidence="2">
    <name type="scientific">Pseudomonas solani</name>
    <dbReference type="NCBI Taxonomy" id="2731552"/>
    <lineage>
        <taxon>Bacteria</taxon>
        <taxon>Pseudomonadati</taxon>
        <taxon>Pseudomonadota</taxon>
        <taxon>Gammaproteobacteria</taxon>
        <taxon>Pseudomonadales</taxon>
        <taxon>Pseudomonadaceae</taxon>
        <taxon>Pseudomonas</taxon>
    </lineage>
</organism>
<sequence>MPEDNEEALETTSLKAVYEVSIKARDFEISQLIQRNNFFMLFQGVLLASVMQAENSRPFVELVVCITGLLVSIYQIQMASGAKFWQEWWESRVEHFEELLCGKLKTETHEPHKLFSVPPGKAKETVAAKLSAGKTKFLTNPLILSSFSVGRAPIKVGIVLAFAWLVLLCATLNLTEIFSWFPNIVTGFHVIAIPNS</sequence>
<evidence type="ECO:0000313" key="2">
    <source>
        <dbReference type="EMBL" id="XBY65591.1"/>
    </source>
</evidence>
<feature type="transmembrane region" description="Helical" evidence="1">
    <location>
        <begin position="156"/>
        <end position="174"/>
    </location>
</feature>
<reference evidence="2" key="1">
    <citation type="submission" date="2023-08" db="EMBL/GenBank/DDBJ databases">
        <title>Increased levels of nutrients transform a symbiont into a lethal pathobiont.</title>
        <authorList>
            <person name="Lachnit T."/>
            <person name="Ulrich L."/>
            <person name="Willmer F.M."/>
            <person name="Hasenbein T."/>
            <person name="Steiner L.X."/>
            <person name="Wolters M."/>
            <person name="Herbst E.M."/>
            <person name="Deines P."/>
        </authorList>
    </citation>
    <scope>NUCLEOTIDE SEQUENCE</scope>
    <source>
        <strain evidence="2">T3</strain>
    </source>
</reference>
<gene>
    <name evidence="2" type="ORF">ABS648_07450</name>
</gene>
<protein>
    <recommendedName>
        <fullName evidence="3">SMODS and SLOG-associating 2TM effector domain-containing protein</fullName>
    </recommendedName>
</protein>
<accession>A0AAU7Y9E8</accession>
<dbReference type="Pfam" id="PF24838">
    <property type="entry name" value="8xMP"/>
    <property type="match status" value="1"/>
</dbReference>
<dbReference type="InterPro" id="IPR056918">
    <property type="entry name" value="8xMP"/>
</dbReference>
<proteinExistence type="predicted"/>
<dbReference type="RefSeq" id="WP_350447952.1">
    <property type="nucleotide sequence ID" value="NZ_CP158373.1"/>
</dbReference>